<proteinExistence type="predicted"/>
<feature type="domain" description="DUF1707" evidence="2">
    <location>
        <begin position="10"/>
        <end position="62"/>
    </location>
</feature>
<comment type="caution">
    <text evidence="3">The sequence shown here is derived from an EMBL/GenBank/DDBJ whole genome shotgun (WGS) entry which is preliminary data.</text>
</comment>
<reference evidence="3 4" key="1">
    <citation type="submission" date="2018-03" db="EMBL/GenBank/DDBJ databases">
        <title>Genomic Encyclopedia of Archaeal and Bacterial Type Strains, Phase II (KMG-II): from individual species to whole genera.</title>
        <authorList>
            <person name="Goeker M."/>
        </authorList>
    </citation>
    <scope>NUCLEOTIDE SEQUENCE [LARGE SCALE GENOMIC DNA]</scope>
    <source>
        <strain evidence="3 4">DSM 43146</strain>
    </source>
</reference>
<evidence type="ECO:0000259" key="2">
    <source>
        <dbReference type="Pfam" id="PF08044"/>
    </source>
</evidence>
<evidence type="ECO:0000313" key="4">
    <source>
        <dbReference type="Proteomes" id="UP000239415"/>
    </source>
</evidence>
<dbReference type="InterPro" id="IPR012551">
    <property type="entry name" value="DUF1707_SHOCT-like"/>
</dbReference>
<feature type="transmembrane region" description="Helical" evidence="1">
    <location>
        <begin position="119"/>
        <end position="137"/>
    </location>
</feature>
<gene>
    <name evidence="3" type="ORF">CLV67_101598</name>
</gene>
<name>A0A2T0KQ69_9ACTN</name>
<dbReference type="PANTHER" id="PTHR40763:SF4">
    <property type="entry name" value="DUF1707 DOMAIN-CONTAINING PROTEIN"/>
    <property type="match status" value="1"/>
</dbReference>
<keyword evidence="1" id="KW-0812">Transmembrane</keyword>
<protein>
    <submittedName>
        <fullName evidence="3">Uncharacterized protein DUF1707</fullName>
    </submittedName>
</protein>
<sequence>MLARMAHEGMRAGDGDRQKVAEQLREALDQGRLDLSEYDERVQRAYSAKTYGDLKGLLDDLPGTIPVENAQIEPHQPVAKAEPRHGHGHGHGAGRSGFPGILGVFLVCVVIWAMSGADYFWPGWVLIPVVWALVAHFRDRGKRGH</sequence>
<dbReference type="PANTHER" id="PTHR40763">
    <property type="entry name" value="MEMBRANE PROTEIN-RELATED"/>
    <property type="match status" value="1"/>
</dbReference>
<evidence type="ECO:0000256" key="1">
    <source>
        <dbReference type="SAM" id="Phobius"/>
    </source>
</evidence>
<dbReference type="AlphaFoldDB" id="A0A2T0KQ69"/>
<dbReference type="Proteomes" id="UP000239415">
    <property type="component" value="Unassembled WGS sequence"/>
</dbReference>
<keyword evidence="4" id="KW-1185">Reference proteome</keyword>
<evidence type="ECO:0000313" key="3">
    <source>
        <dbReference type="EMBL" id="PRX25876.1"/>
    </source>
</evidence>
<keyword evidence="1" id="KW-0472">Membrane</keyword>
<organism evidence="3 4">
    <name type="scientific">Actinoplanes italicus</name>
    <dbReference type="NCBI Taxonomy" id="113567"/>
    <lineage>
        <taxon>Bacteria</taxon>
        <taxon>Bacillati</taxon>
        <taxon>Actinomycetota</taxon>
        <taxon>Actinomycetes</taxon>
        <taxon>Micromonosporales</taxon>
        <taxon>Micromonosporaceae</taxon>
        <taxon>Actinoplanes</taxon>
    </lineage>
</organism>
<dbReference type="EMBL" id="PVMZ01000001">
    <property type="protein sequence ID" value="PRX25876.1"/>
    <property type="molecule type" value="Genomic_DNA"/>
</dbReference>
<feature type="transmembrane region" description="Helical" evidence="1">
    <location>
        <begin position="93"/>
        <end position="113"/>
    </location>
</feature>
<accession>A0A2T0KQ69</accession>
<keyword evidence="1" id="KW-1133">Transmembrane helix</keyword>
<dbReference type="Pfam" id="PF08044">
    <property type="entry name" value="DUF1707"/>
    <property type="match status" value="1"/>
</dbReference>